<reference evidence="4" key="1">
    <citation type="journal article" date="2023" name="Commun. Biol.">
        <title>Genome analysis of Parmales, the sister group of diatoms, reveals the evolutionary specialization of diatoms from phago-mixotrophs to photoautotrophs.</title>
        <authorList>
            <person name="Ban H."/>
            <person name="Sato S."/>
            <person name="Yoshikawa S."/>
            <person name="Yamada K."/>
            <person name="Nakamura Y."/>
            <person name="Ichinomiya M."/>
            <person name="Sato N."/>
            <person name="Blanc-Mathieu R."/>
            <person name="Endo H."/>
            <person name="Kuwata A."/>
            <person name="Ogata H."/>
        </authorList>
    </citation>
    <scope>NUCLEOTIDE SEQUENCE [LARGE SCALE GENOMIC DNA]</scope>
</reference>
<dbReference type="InterPro" id="IPR016130">
    <property type="entry name" value="Tyr_Pase_AS"/>
</dbReference>
<keyword evidence="4" id="KW-1185">Reference proteome</keyword>
<name>A0A9W7G9W6_9STRA</name>
<evidence type="ECO:0000259" key="2">
    <source>
        <dbReference type="PROSITE" id="PS50056"/>
    </source>
</evidence>
<dbReference type="GO" id="GO:0016791">
    <property type="term" value="F:phosphatase activity"/>
    <property type="evidence" value="ECO:0007669"/>
    <property type="project" value="UniProtKB-ARBA"/>
</dbReference>
<dbReference type="PROSITE" id="PS50056">
    <property type="entry name" value="TYR_PHOSPHATASE_2"/>
    <property type="match status" value="1"/>
</dbReference>
<dbReference type="OrthoDB" id="2017893at2759"/>
<dbReference type="InterPro" id="IPR000387">
    <property type="entry name" value="Tyr_Pase_dom"/>
</dbReference>
<dbReference type="SUPFAM" id="SSF52799">
    <property type="entry name" value="(Phosphotyrosine protein) phosphatases II"/>
    <property type="match status" value="1"/>
</dbReference>
<dbReference type="EMBL" id="BRYA01000137">
    <property type="protein sequence ID" value="GMI40815.1"/>
    <property type="molecule type" value="Genomic_DNA"/>
</dbReference>
<evidence type="ECO:0000256" key="1">
    <source>
        <dbReference type="ARBA" id="ARBA00022801"/>
    </source>
</evidence>
<protein>
    <recommendedName>
        <fullName evidence="2">Tyrosine specific protein phosphatases domain-containing protein</fullName>
    </recommendedName>
</protein>
<gene>
    <name evidence="3" type="ORF">TrCOL_g11019</name>
</gene>
<sequence>MLLLILKTPSQTQDWIMSTAIDVDALAADIRSLPWDDEGLELSVAKREINDLASLISPKFLNSEAFLLAALWHPHNIARRTIEEASEGQDVRLDLVNALGDIRLEDLADVVRRWKEGRARERVVVEEVIIGRLGNKEGKEEKVTIDVPSLDDPELGKKVQGPTKNSNWLISGKVMVGSLPGGWYGGGMSEDLTKILSAGITTFVSLIEDEPPYRDCLKDLVGRMGKEGVRSLSFPIDDFDVEDDRRTQSLVERLSRLVFEGEVVYIHCLSGRGRTGTIAIPLLMGLVPSLTVEEAVEVANVFKRKGRRGETRGGHMPEIRTQMQQIRDGEVEYKRGGWKGKHKGG</sequence>
<proteinExistence type="predicted"/>
<dbReference type="InterPro" id="IPR029021">
    <property type="entry name" value="Prot-tyrosine_phosphatase-like"/>
</dbReference>
<dbReference type="Gene3D" id="3.90.190.10">
    <property type="entry name" value="Protein tyrosine phosphatase superfamily"/>
    <property type="match status" value="1"/>
</dbReference>
<keyword evidence="1" id="KW-0378">Hydrolase</keyword>
<evidence type="ECO:0000313" key="3">
    <source>
        <dbReference type="EMBL" id="GMI40815.1"/>
    </source>
</evidence>
<dbReference type="InterPro" id="IPR057023">
    <property type="entry name" value="PTP-SAK"/>
</dbReference>
<organism evidence="3 4">
    <name type="scientific">Triparma columacea</name>
    <dbReference type="NCBI Taxonomy" id="722753"/>
    <lineage>
        <taxon>Eukaryota</taxon>
        <taxon>Sar</taxon>
        <taxon>Stramenopiles</taxon>
        <taxon>Ochrophyta</taxon>
        <taxon>Bolidophyceae</taxon>
        <taxon>Parmales</taxon>
        <taxon>Triparmaceae</taxon>
        <taxon>Triparma</taxon>
    </lineage>
</organism>
<evidence type="ECO:0000313" key="4">
    <source>
        <dbReference type="Proteomes" id="UP001165065"/>
    </source>
</evidence>
<accession>A0A9W7G9W6</accession>
<dbReference type="Proteomes" id="UP001165065">
    <property type="component" value="Unassembled WGS sequence"/>
</dbReference>
<dbReference type="Pfam" id="PF22784">
    <property type="entry name" value="PTP-SAK"/>
    <property type="match status" value="1"/>
</dbReference>
<dbReference type="AlphaFoldDB" id="A0A9W7G9W6"/>
<feature type="domain" description="Tyrosine specific protein phosphatases" evidence="2">
    <location>
        <begin position="248"/>
        <end position="297"/>
    </location>
</feature>
<comment type="caution">
    <text evidence="3">The sequence shown here is derived from an EMBL/GenBank/DDBJ whole genome shotgun (WGS) entry which is preliminary data.</text>
</comment>
<dbReference type="PROSITE" id="PS00383">
    <property type="entry name" value="TYR_PHOSPHATASE_1"/>
    <property type="match status" value="1"/>
</dbReference>